<evidence type="ECO:0000256" key="3">
    <source>
        <dbReference type="ARBA" id="ARBA00022801"/>
    </source>
</evidence>
<accession>A0A1V9XG62</accession>
<evidence type="ECO:0000256" key="6">
    <source>
        <dbReference type="ARBA" id="ARBA00069357"/>
    </source>
</evidence>
<dbReference type="PANTHER" id="PTHR12103:SF38">
    <property type="entry name" value="5'-NUCLEOTIDASE DOMAIN-CONTAINING PROTEIN 1"/>
    <property type="match status" value="1"/>
</dbReference>
<protein>
    <recommendedName>
        <fullName evidence="6">5'-nucleotidase domain-containing protein 1</fullName>
    </recommendedName>
</protein>
<dbReference type="FunCoup" id="A0A1V9XG62">
    <property type="interactions" value="630"/>
</dbReference>
<dbReference type="InterPro" id="IPR023214">
    <property type="entry name" value="HAD_sf"/>
</dbReference>
<evidence type="ECO:0000313" key="7">
    <source>
        <dbReference type="EMBL" id="OQR72517.1"/>
    </source>
</evidence>
<evidence type="ECO:0000256" key="4">
    <source>
        <dbReference type="ARBA" id="ARBA00022842"/>
    </source>
</evidence>
<keyword evidence="8" id="KW-1185">Reference proteome</keyword>
<dbReference type="GO" id="GO:0008253">
    <property type="term" value="F:5'-nucleotidase activity"/>
    <property type="evidence" value="ECO:0007669"/>
    <property type="project" value="TreeGrafter"/>
</dbReference>
<dbReference type="AlphaFoldDB" id="A0A1V9XG62"/>
<dbReference type="GO" id="GO:0046872">
    <property type="term" value="F:metal ion binding"/>
    <property type="evidence" value="ECO:0007669"/>
    <property type="project" value="UniProtKB-KW"/>
</dbReference>
<dbReference type="STRING" id="418985.A0A1V9XG62"/>
<keyword evidence="5" id="KW-0007">Acetylation</keyword>
<dbReference type="Proteomes" id="UP000192247">
    <property type="component" value="Unassembled WGS sequence"/>
</dbReference>
<sequence>MLSLSTSRIVTSSLQCSASQRKILLSPFSGRRVRALYITRSAAAPLRTTSMLPMNADESTAPASGFSLSNYDVIGFDLDHTLARYRLPALYRLCYTSICKHLVGIGYPREIFRDFDESHLVFCQKGLVYDKERGNILKLGANFDVVRCFHGTKRLSDQEIREIYSSDEQINAMFKHMPFVREETAEEMSCRLHCFGDYFTVGTIYLLMEIIDAMDSGKVSSKDYAKPYKDFFEGYCMMYRREAFQEHTGYFFSEMRVNTEAMLHKCTPEILKWLKHLRSEGMKIVLITSSNADYAEMLLNYIIGTNWMDYFDSVVTWARKPIFWTQPNRVFYSVKDHREADVVGVLKKKTVYAQGSYRRLNELLKQLTSKQRPKMVYVGDSLVDDMYVPRKYDCCDTVGIVEEIEMEAAPGWKNEWGSFMYADEAAKSEPPSFWSSIISRSCKLVVPSIQELANHPRSYVYKQHDGTCRVFA</sequence>
<organism evidence="7 8">
    <name type="scientific">Tropilaelaps mercedesae</name>
    <dbReference type="NCBI Taxonomy" id="418985"/>
    <lineage>
        <taxon>Eukaryota</taxon>
        <taxon>Metazoa</taxon>
        <taxon>Ecdysozoa</taxon>
        <taxon>Arthropoda</taxon>
        <taxon>Chelicerata</taxon>
        <taxon>Arachnida</taxon>
        <taxon>Acari</taxon>
        <taxon>Parasitiformes</taxon>
        <taxon>Mesostigmata</taxon>
        <taxon>Gamasina</taxon>
        <taxon>Dermanyssoidea</taxon>
        <taxon>Laelapidae</taxon>
        <taxon>Tropilaelaps</taxon>
    </lineage>
</organism>
<dbReference type="EMBL" id="MNPL01011594">
    <property type="protein sequence ID" value="OQR72517.1"/>
    <property type="molecule type" value="Genomic_DNA"/>
</dbReference>
<evidence type="ECO:0000256" key="5">
    <source>
        <dbReference type="ARBA" id="ARBA00022990"/>
    </source>
</evidence>
<dbReference type="InParanoid" id="A0A1V9XG62"/>
<proteinExistence type="inferred from homology"/>
<dbReference type="InterPro" id="IPR008380">
    <property type="entry name" value="HAD-SF_hydro_IG_5-nucl"/>
</dbReference>
<comment type="caution">
    <text evidence="7">The sequence shown here is derived from an EMBL/GenBank/DDBJ whole genome shotgun (WGS) entry which is preliminary data.</text>
</comment>
<dbReference type="FunFam" id="3.40.50.1000:FF:000086">
    <property type="entry name" value="LD24878p"/>
    <property type="match status" value="1"/>
</dbReference>
<gene>
    <name evidence="7" type="ORF">BIW11_03758</name>
</gene>
<name>A0A1V9XG62_9ACAR</name>
<comment type="similarity">
    <text evidence="1">Belongs to the 5'(3')-deoxyribonucleotidase family.</text>
</comment>
<dbReference type="InterPro" id="IPR036412">
    <property type="entry name" value="HAD-like_sf"/>
</dbReference>
<dbReference type="Pfam" id="PF05761">
    <property type="entry name" value="5_nucleotid"/>
    <property type="match status" value="1"/>
</dbReference>
<keyword evidence="2" id="KW-0479">Metal-binding</keyword>
<keyword evidence="4" id="KW-0460">Magnesium</keyword>
<dbReference type="OrthoDB" id="6503940at2759"/>
<dbReference type="SUPFAM" id="SSF56784">
    <property type="entry name" value="HAD-like"/>
    <property type="match status" value="1"/>
</dbReference>
<dbReference type="PANTHER" id="PTHR12103">
    <property type="entry name" value="5'-NUCLEOTIDASE DOMAIN-CONTAINING"/>
    <property type="match status" value="1"/>
</dbReference>
<dbReference type="Gene3D" id="3.40.50.1000">
    <property type="entry name" value="HAD superfamily/HAD-like"/>
    <property type="match status" value="1"/>
</dbReference>
<evidence type="ECO:0000256" key="1">
    <source>
        <dbReference type="ARBA" id="ARBA00009589"/>
    </source>
</evidence>
<keyword evidence="3" id="KW-0378">Hydrolase</keyword>
<evidence type="ECO:0000313" key="8">
    <source>
        <dbReference type="Proteomes" id="UP000192247"/>
    </source>
</evidence>
<evidence type="ECO:0000256" key="2">
    <source>
        <dbReference type="ARBA" id="ARBA00022723"/>
    </source>
</evidence>
<reference evidence="7 8" key="1">
    <citation type="journal article" date="2017" name="Gigascience">
        <title>Draft genome of the honey bee ectoparasitic mite, Tropilaelaps mercedesae, is shaped by the parasitic life history.</title>
        <authorList>
            <person name="Dong X."/>
            <person name="Armstrong S.D."/>
            <person name="Xia D."/>
            <person name="Makepeace B.L."/>
            <person name="Darby A.C."/>
            <person name="Kadowaki T."/>
        </authorList>
    </citation>
    <scope>NUCLEOTIDE SEQUENCE [LARGE SCALE GENOMIC DNA]</scope>
    <source>
        <strain evidence="7">Wuxi-XJTLU</strain>
    </source>
</reference>